<evidence type="ECO:0000313" key="2">
    <source>
        <dbReference type="EMBL" id="TGL35586.1"/>
    </source>
</evidence>
<comment type="caution">
    <text evidence="2">The sequence shown here is derived from an EMBL/GenBank/DDBJ whole genome shotgun (WGS) entry which is preliminary data.</text>
</comment>
<dbReference type="RefSeq" id="WP_135581135.1">
    <property type="nucleotide sequence ID" value="NZ_RQGA01000018.1"/>
</dbReference>
<dbReference type="InterPro" id="IPR027823">
    <property type="entry name" value="DUF4468"/>
</dbReference>
<evidence type="ECO:0000259" key="1">
    <source>
        <dbReference type="Pfam" id="PF14730"/>
    </source>
</evidence>
<dbReference type="Gene3D" id="3.30.530.80">
    <property type="match status" value="1"/>
</dbReference>
<name>A0A4R9J9U3_9LEPT</name>
<reference evidence="2" key="1">
    <citation type="journal article" date="2019" name="PLoS Negl. Trop. Dis.">
        <title>Revisiting the worldwide diversity of Leptospira species in the environment.</title>
        <authorList>
            <person name="Vincent A.T."/>
            <person name="Schiettekatte O."/>
            <person name="Bourhy P."/>
            <person name="Veyrier F.J."/>
            <person name="Picardeau M."/>
        </authorList>
    </citation>
    <scope>NUCLEOTIDE SEQUENCE [LARGE SCALE GENOMIC DNA]</scope>
    <source>
        <strain evidence="2">201702692</strain>
    </source>
</reference>
<feature type="domain" description="DUF4468" evidence="1">
    <location>
        <begin position="34"/>
        <end position="115"/>
    </location>
</feature>
<dbReference type="EMBL" id="RQGA01000018">
    <property type="protein sequence ID" value="TGL35586.1"/>
    <property type="molecule type" value="Genomic_DNA"/>
</dbReference>
<dbReference type="OrthoDB" id="329798at2"/>
<organism evidence="2 3">
    <name type="scientific">Leptospira perdikensis</name>
    <dbReference type="NCBI Taxonomy" id="2484948"/>
    <lineage>
        <taxon>Bacteria</taxon>
        <taxon>Pseudomonadati</taxon>
        <taxon>Spirochaetota</taxon>
        <taxon>Spirochaetia</taxon>
        <taxon>Leptospirales</taxon>
        <taxon>Leptospiraceae</taxon>
        <taxon>Leptospira</taxon>
    </lineage>
</organism>
<dbReference type="AlphaFoldDB" id="A0A4R9J9U3"/>
<accession>A0A4R9J9U3</accession>
<dbReference type="Proteomes" id="UP000298125">
    <property type="component" value="Unassembled WGS sequence"/>
</dbReference>
<dbReference type="Pfam" id="PF14730">
    <property type="entry name" value="DUF4468"/>
    <property type="match status" value="1"/>
</dbReference>
<protein>
    <submittedName>
        <fullName evidence="2">DUF4468 domain-containing protein</fullName>
    </submittedName>
</protein>
<sequence>MRYIFSSLLICLSFACVTLAPKSEREIITVLETKVSKDDAYDRALIWFAKNLNNSNWAVQVKDKPNGRIVSNIKLLCPNMSTFQSSIGNKNYIDFSVDLTLKDKKVRIIFENLVYSVWNYQSGETVHGPTSVEDSKKIEANCLASIRSDLIDAINGLSSNTRSDDF</sequence>
<proteinExistence type="predicted"/>
<gene>
    <name evidence="2" type="ORF">EHQ49_17575</name>
</gene>
<evidence type="ECO:0000313" key="3">
    <source>
        <dbReference type="Proteomes" id="UP000298125"/>
    </source>
</evidence>
<dbReference type="PROSITE" id="PS51257">
    <property type="entry name" value="PROKAR_LIPOPROTEIN"/>
    <property type="match status" value="1"/>
</dbReference>
<keyword evidence="3" id="KW-1185">Reference proteome</keyword>